<dbReference type="InterPro" id="IPR001245">
    <property type="entry name" value="Ser-Thr/Tyr_kinase_cat_dom"/>
</dbReference>
<reference evidence="5" key="1">
    <citation type="submission" date="2025-08" db="UniProtKB">
        <authorList>
            <consortium name="RefSeq"/>
        </authorList>
    </citation>
    <scope>IDENTIFICATION</scope>
    <source>
        <tissue evidence="5">Blood</tissue>
    </source>
</reference>
<proteinExistence type="predicted"/>
<dbReference type="CDD" id="cd21037">
    <property type="entry name" value="MLKL_NTD"/>
    <property type="match status" value="1"/>
</dbReference>
<evidence type="ECO:0000259" key="3">
    <source>
        <dbReference type="PROSITE" id="PS50011"/>
    </source>
</evidence>
<gene>
    <name evidence="5" type="primary">MLKL</name>
</gene>
<dbReference type="GeneID" id="103560158"/>
<organism evidence="4 5">
    <name type="scientific">Equus przewalskii</name>
    <name type="common">Przewalski's horse</name>
    <name type="synonym">Equus caballus przewalskii</name>
    <dbReference type="NCBI Taxonomy" id="9798"/>
    <lineage>
        <taxon>Eukaryota</taxon>
        <taxon>Metazoa</taxon>
        <taxon>Chordata</taxon>
        <taxon>Craniata</taxon>
        <taxon>Vertebrata</taxon>
        <taxon>Euteleostomi</taxon>
        <taxon>Mammalia</taxon>
        <taxon>Eutheria</taxon>
        <taxon>Laurasiatheria</taxon>
        <taxon>Perissodactyla</taxon>
        <taxon>Equidae</taxon>
        <taxon>Equus</taxon>
    </lineage>
</organism>
<sequence length="543" mass="62393">MKSRTAFKSTERRVLEGRRLWTRNPPASRLQTSPLGSRQQAAFGEACVFLELSGTHWTPSGGTRFLLGMDKLGQITSLGQIIYKQCNEMKYCQKQCQRLGQRVNGLLQPLQMLQTEGGRSLPDKIINALDRFHAVLQEAQGRIHEFSNKPSILKFLTAGHEKILFSEVNERLRDVWEEFSLQLQVDQRILLSSIRQKASWQQEDQQDAEEDRKVFQKLESGDEIVEASLRKLEISIEETGRIVRQYLQKPMKEIPQDQIKEIKKEELSGWDGIPLTKGEFSTLYKGEYHKSPVAIKVFSKSQARSIGIVRHTFNNEIRTMKKFDSPNILRIFGICIDETVTPPQFSIVMEYCELGTLRELLDKDKDIIFALRIVLVLQAAKGLYRLHHSEASPELHRNISSTSFLVTDGYKVKLAGFELSKTQTSISRGTKGKEAERVISAAYISPERLENVYRKYDIKAEIYSFGIVLWEIATGKVPFEGFDSKQIYQRVVMDRYQEPLGEDCPSQLQEIIDDCRSYEPSRRPSVKEILEKLSDFHQAVYSN</sequence>
<dbReference type="InterPro" id="IPR011009">
    <property type="entry name" value="Kinase-like_dom_sf"/>
</dbReference>
<dbReference type="PROSITE" id="PS50011">
    <property type="entry name" value="PROTEIN_KINASE_DOM"/>
    <property type="match status" value="1"/>
</dbReference>
<evidence type="ECO:0000313" key="5">
    <source>
        <dbReference type="RefSeq" id="XP_008532329.2"/>
    </source>
</evidence>
<dbReference type="InterPro" id="IPR059179">
    <property type="entry name" value="MLKL-like_MCAfunc"/>
</dbReference>
<keyword evidence="1" id="KW-0547">Nucleotide-binding</keyword>
<dbReference type="RefSeq" id="XP_008532329.2">
    <property type="nucleotide sequence ID" value="XM_008534107.2"/>
</dbReference>
<dbReference type="Gene3D" id="1.10.510.10">
    <property type="entry name" value="Transferase(Phosphotransferase) domain 1"/>
    <property type="match status" value="1"/>
</dbReference>
<keyword evidence="2" id="KW-0067">ATP-binding</keyword>
<dbReference type="SUPFAM" id="SSF56112">
    <property type="entry name" value="Protein kinase-like (PK-like)"/>
    <property type="match status" value="1"/>
</dbReference>
<accession>A0ABM2F8D8</accession>
<protein>
    <submittedName>
        <fullName evidence="5">Mixed lineage kinase domain-like protein isoform X1</fullName>
    </submittedName>
</protein>
<evidence type="ECO:0000313" key="4">
    <source>
        <dbReference type="Proteomes" id="UP001652662"/>
    </source>
</evidence>
<dbReference type="InterPro" id="IPR054000">
    <property type="entry name" value="MLKL_N"/>
</dbReference>
<dbReference type="PANTHER" id="PTHR44329:SF298">
    <property type="entry name" value="MIXED LINEAGE KINASE DOMAIN-LIKE PROTEIN"/>
    <property type="match status" value="1"/>
</dbReference>
<dbReference type="Gene3D" id="3.30.200.20">
    <property type="entry name" value="Phosphorylase Kinase, domain 1"/>
    <property type="match status" value="1"/>
</dbReference>
<dbReference type="Pfam" id="PF22215">
    <property type="entry name" value="MLKL_N"/>
    <property type="match status" value="1"/>
</dbReference>
<evidence type="ECO:0000256" key="1">
    <source>
        <dbReference type="ARBA" id="ARBA00022741"/>
    </source>
</evidence>
<dbReference type="InterPro" id="IPR036537">
    <property type="entry name" value="Adaptor_Cbl_N_dom_sf"/>
</dbReference>
<name>A0ABM2F8D8_EQUPR</name>
<dbReference type="Proteomes" id="UP001652662">
    <property type="component" value="Chromosome 3"/>
</dbReference>
<feature type="domain" description="Protein kinase" evidence="3">
    <location>
        <begin position="269"/>
        <end position="540"/>
    </location>
</feature>
<keyword evidence="4" id="KW-1185">Reference proteome</keyword>
<dbReference type="PANTHER" id="PTHR44329">
    <property type="entry name" value="SERINE/THREONINE-PROTEIN KINASE TNNI3K-RELATED"/>
    <property type="match status" value="1"/>
</dbReference>
<evidence type="ECO:0000256" key="2">
    <source>
        <dbReference type="ARBA" id="ARBA00022840"/>
    </source>
</evidence>
<dbReference type="InterPro" id="IPR000719">
    <property type="entry name" value="Prot_kinase_dom"/>
</dbReference>
<dbReference type="InterPro" id="IPR051681">
    <property type="entry name" value="Ser/Thr_Kinases-Pseudokinases"/>
</dbReference>
<dbReference type="Pfam" id="PF07714">
    <property type="entry name" value="PK_Tyr_Ser-Thr"/>
    <property type="match status" value="1"/>
</dbReference>
<dbReference type="Gene3D" id="1.20.930.20">
    <property type="entry name" value="Adaptor protein Cbl, N-terminal domain"/>
    <property type="match status" value="1"/>
</dbReference>